<evidence type="ECO:0000256" key="2">
    <source>
        <dbReference type="ARBA" id="ARBA00007362"/>
    </source>
</evidence>
<feature type="domain" description="EamA" evidence="8">
    <location>
        <begin position="154"/>
        <end position="287"/>
    </location>
</feature>
<comment type="caution">
    <text evidence="9">The sequence shown here is derived from an EMBL/GenBank/DDBJ whole genome shotgun (WGS) entry which is preliminary data.</text>
</comment>
<keyword evidence="4 7" id="KW-0812">Transmembrane</keyword>
<feature type="transmembrane region" description="Helical" evidence="7">
    <location>
        <begin position="248"/>
        <end position="267"/>
    </location>
</feature>
<dbReference type="PANTHER" id="PTHR42920">
    <property type="entry name" value="OS03G0707200 PROTEIN-RELATED"/>
    <property type="match status" value="1"/>
</dbReference>
<feature type="transmembrane region" description="Helical" evidence="7">
    <location>
        <begin position="157"/>
        <end position="177"/>
    </location>
</feature>
<reference evidence="9" key="2">
    <citation type="submission" date="2020-09" db="EMBL/GenBank/DDBJ databases">
        <authorList>
            <person name="Sun Q."/>
            <person name="Zhou Y."/>
        </authorList>
    </citation>
    <scope>NUCLEOTIDE SEQUENCE</scope>
    <source>
        <strain evidence="9">CGMCC 1.15178</strain>
    </source>
</reference>
<keyword evidence="10" id="KW-1185">Reference proteome</keyword>
<dbReference type="AlphaFoldDB" id="A0A917DQC4"/>
<keyword evidence="6 7" id="KW-0472">Membrane</keyword>
<feature type="transmembrane region" description="Helical" evidence="7">
    <location>
        <begin position="184"/>
        <end position="204"/>
    </location>
</feature>
<feature type="transmembrane region" description="Helical" evidence="7">
    <location>
        <begin position="12"/>
        <end position="34"/>
    </location>
</feature>
<dbReference type="RefSeq" id="WP_188990751.1">
    <property type="nucleotide sequence ID" value="NZ_BMHP01000001.1"/>
</dbReference>
<evidence type="ECO:0000313" key="9">
    <source>
        <dbReference type="EMBL" id="GGD59017.1"/>
    </source>
</evidence>
<feature type="transmembrane region" description="Helical" evidence="7">
    <location>
        <begin position="40"/>
        <end position="59"/>
    </location>
</feature>
<proteinExistence type="inferred from homology"/>
<dbReference type="SUPFAM" id="SSF103481">
    <property type="entry name" value="Multidrug resistance efflux transporter EmrE"/>
    <property type="match status" value="2"/>
</dbReference>
<reference evidence="9" key="1">
    <citation type="journal article" date="2014" name="Int. J. Syst. Evol. Microbiol.">
        <title>Complete genome sequence of Corynebacterium casei LMG S-19264T (=DSM 44701T), isolated from a smear-ripened cheese.</title>
        <authorList>
            <consortium name="US DOE Joint Genome Institute (JGI-PGF)"/>
            <person name="Walter F."/>
            <person name="Albersmeier A."/>
            <person name="Kalinowski J."/>
            <person name="Ruckert C."/>
        </authorList>
    </citation>
    <scope>NUCLEOTIDE SEQUENCE</scope>
    <source>
        <strain evidence="9">CGMCC 1.15178</strain>
    </source>
</reference>
<organism evidence="9 10">
    <name type="scientific">Paenibacillus nasutitermitis</name>
    <dbReference type="NCBI Taxonomy" id="1652958"/>
    <lineage>
        <taxon>Bacteria</taxon>
        <taxon>Bacillati</taxon>
        <taxon>Bacillota</taxon>
        <taxon>Bacilli</taxon>
        <taxon>Bacillales</taxon>
        <taxon>Paenibacillaceae</taxon>
        <taxon>Paenibacillus</taxon>
    </lineage>
</organism>
<name>A0A917DQC4_9BACL</name>
<evidence type="ECO:0000256" key="4">
    <source>
        <dbReference type="ARBA" id="ARBA00022692"/>
    </source>
</evidence>
<accession>A0A917DQC4</accession>
<feature type="transmembrane region" description="Helical" evidence="7">
    <location>
        <begin position="128"/>
        <end position="145"/>
    </location>
</feature>
<feature type="transmembrane region" description="Helical" evidence="7">
    <location>
        <begin position="273"/>
        <end position="292"/>
    </location>
</feature>
<evidence type="ECO:0000259" key="8">
    <source>
        <dbReference type="Pfam" id="PF00892"/>
    </source>
</evidence>
<comment type="similarity">
    <text evidence="2">Belongs to the EamA transporter family.</text>
</comment>
<dbReference type="PANTHER" id="PTHR42920:SF5">
    <property type="entry name" value="EAMA DOMAIN-CONTAINING PROTEIN"/>
    <property type="match status" value="1"/>
</dbReference>
<comment type="subcellular location">
    <subcellularLocation>
        <location evidence="1">Cell membrane</location>
        <topology evidence="1">Multi-pass membrane protein</topology>
    </subcellularLocation>
</comment>
<evidence type="ECO:0000256" key="7">
    <source>
        <dbReference type="SAM" id="Phobius"/>
    </source>
</evidence>
<dbReference type="InterPro" id="IPR000620">
    <property type="entry name" value="EamA_dom"/>
</dbReference>
<keyword evidence="5 7" id="KW-1133">Transmembrane helix</keyword>
<keyword evidence="3" id="KW-1003">Cell membrane</keyword>
<evidence type="ECO:0000256" key="5">
    <source>
        <dbReference type="ARBA" id="ARBA00022989"/>
    </source>
</evidence>
<feature type="transmembrane region" description="Helical" evidence="7">
    <location>
        <begin position="97"/>
        <end position="116"/>
    </location>
</feature>
<dbReference type="InterPro" id="IPR037185">
    <property type="entry name" value="EmrE-like"/>
</dbReference>
<protein>
    <submittedName>
        <fullName evidence="9">Transporter</fullName>
    </submittedName>
</protein>
<feature type="transmembrane region" description="Helical" evidence="7">
    <location>
        <begin position="216"/>
        <end position="236"/>
    </location>
</feature>
<evidence type="ECO:0000256" key="1">
    <source>
        <dbReference type="ARBA" id="ARBA00004651"/>
    </source>
</evidence>
<dbReference type="InterPro" id="IPR051258">
    <property type="entry name" value="Diverse_Substrate_Transporter"/>
</dbReference>
<evidence type="ECO:0000256" key="6">
    <source>
        <dbReference type="ARBA" id="ARBA00023136"/>
    </source>
</evidence>
<evidence type="ECO:0000313" key="10">
    <source>
        <dbReference type="Proteomes" id="UP000612456"/>
    </source>
</evidence>
<feature type="transmembrane region" description="Helical" evidence="7">
    <location>
        <begin position="71"/>
        <end position="91"/>
    </location>
</feature>
<dbReference type="GO" id="GO:0005886">
    <property type="term" value="C:plasma membrane"/>
    <property type="evidence" value="ECO:0007669"/>
    <property type="project" value="UniProtKB-SubCell"/>
</dbReference>
<evidence type="ECO:0000256" key="3">
    <source>
        <dbReference type="ARBA" id="ARBA00022475"/>
    </source>
</evidence>
<sequence>MIHRENKKKITADFMLILVAIIWGSGFIASQMAIDAGMSSALIMALRFTIAALVMLPFCLRELKHIRTSDLRHGVIAGIFLFLAFYTQIWGQSLTTVSHSAFLTATNVVLVPLIVWVTSRRQPGLKTFLMAVVTLVGIGVLTIKPGSVEANFNAGDWLTLLCAFFFALHITYLGIAMRESGAMIINLLQISMAAIISIFVLIVIDPNAFKAVDLGAGLPAAIYLGIFSTCLCYLLQTAAQKYTTASKAGVLLSTEGLFGSLFSVLLGMEALTINLVLGGFIILCAVISLEVFPRKMNHSKAN</sequence>
<dbReference type="Proteomes" id="UP000612456">
    <property type="component" value="Unassembled WGS sequence"/>
</dbReference>
<dbReference type="EMBL" id="BMHP01000001">
    <property type="protein sequence ID" value="GGD59017.1"/>
    <property type="molecule type" value="Genomic_DNA"/>
</dbReference>
<dbReference type="Pfam" id="PF00892">
    <property type="entry name" value="EamA"/>
    <property type="match status" value="2"/>
</dbReference>
<gene>
    <name evidence="9" type="ORF">GCM10010911_16070</name>
</gene>
<feature type="domain" description="EamA" evidence="8">
    <location>
        <begin position="12"/>
        <end position="142"/>
    </location>
</feature>